<gene>
    <name evidence="1" type="ORF">J2S42_008114</name>
</gene>
<organism evidence="1 2">
    <name type="scientific">Catenuloplanes indicus</name>
    <dbReference type="NCBI Taxonomy" id="137267"/>
    <lineage>
        <taxon>Bacteria</taxon>
        <taxon>Bacillati</taxon>
        <taxon>Actinomycetota</taxon>
        <taxon>Actinomycetes</taxon>
        <taxon>Micromonosporales</taxon>
        <taxon>Micromonosporaceae</taxon>
        <taxon>Catenuloplanes</taxon>
    </lineage>
</organism>
<accession>A0AAE4B1H7</accession>
<proteinExistence type="predicted"/>
<dbReference type="EMBL" id="JAUSUZ010000001">
    <property type="protein sequence ID" value="MDQ0371445.1"/>
    <property type="molecule type" value="Genomic_DNA"/>
</dbReference>
<sequence>MARRPRRHGLALIDPAGPNQGREVLVLGDLASAPATLDGWRIIDRNGRATTLTGTVGPGASALVRLDGADVQLGNRGGYLILLDAAGTQTDAVVCTATDATAHFTRFHR</sequence>
<protein>
    <recommendedName>
        <fullName evidence="3">LTD domain-containing protein</fullName>
    </recommendedName>
</protein>
<name>A0AAE4B1H7_9ACTN</name>
<keyword evidence="2" id="KW-1185">Reference proteome</keyword>
<reference evidence="1 2" key="1">
    <citation type="submission" date="2023-07" db="EMBL/GenBank/DDBJ databases">
        <title>Sequencing the genomes of 1000 actinobacteria strains.</title>
        <authorList>
            <person name="Klenk H.-P."/>
        </authorList>
    </citation>
    <scope>NUCLEOTIDE SEQUENCE [LARGE SCALE GENOMIC DNA]</scope>
    <source>
        <strain evidence="1 2">DSM 44709</strain>
    </source>
</reference>
<evidence type="ECO:0000313" key="1">
    <source>
        <dbReference type="EMBL" id="MDQ0371445.1"/>
    </source>
</evidence>
<evidence type="ECO:0008006" key="3">
    <source>
        <dbReference type="Google" id="ProtNLM"/>
    </source>
</evidence>
<dbReference type="Proteomes" id="UP001240236">
    <property type="component" value="Unassembled WGS sequence"/>
</dbReference>
<dbReference type="AlphaFoldDB" id="A0AAE4B1H7"/>
<dbReference type="RefSeq" id="WP_307248227.1">
    <property type="nucleotide sequence ID" value="NZ_JAUSUZ010000001.1"/>
</dbReference>
<evidence type="ECO:0000313" key="2">
    <source>
        <dbReference type="Proteomes" id="UP001240236"/>
    </source>
</evidence>
<comment type="caution">
    <text evidence="1">The sequence shown here is derived from an EMBL/GenBank/DDBJ whole genome shotgun (WGS) entry which is preliminary data.</text>
</comment>